<evidence type="ECO:0000313" key="2">
    <source>
        <dbReference type="Proteomes" id="UP000564536"/>
    </source>
</evidence>
<gene>
    <name evidence="1" type="ORF">HB943_05300</name>
</gene>
<accession>A0A841Z5U4</accession>
<dbReference type="AlphaFoldDB" id="A0A841Z5U4"/>
<name>A0A841Z5U4_9LIST</name>
<reference evidence="1 2" key="1">
    <citation type="submission" date="2020-03" db="EMBL/GenBank/DDBJ databases">
        <title>Soil Listeria distribution.</title>
        <authorList>
            <person name="Liao J."/>
            <person name="Wiedmann M."/>
        </authorList>
    </citation>
    <scope>NUCLEOTIDE SEQUENCE [LARGE SCALE GENOMIC DNA]</scope>
    <source>
        <strain evidence="1 2">FSL L7-1523</strain>
    </source>
</reference>
<comment type="caution">
    <text evidence="1">The sequence shown here is derived from an EMBL/GenBank/DDBJ whole genome shotgun (WGS) entry which is preliminary data.</text>
</comment>
<proteinExistence type="predicted"/>
<organism evidence="1 2">
    <name type="scientific">Listeria weihenstephanensis</name>
    <dbReference type="NCBI Taxonomy" id="1006155"/>
    <lineage>
        <taxon>Bacteria</taxon>
        <taxon>Bacillati</taxon>
        <taxon>Bacillota</taxon>
        <taxon>Bacilli</taxon>
        <taxon>Bacillales</taxon>
        <taxon>Listeriaceae</taxon>
        <taxon>Listeria</taxon>
    </lineage>
</organism>
<dbReference type="EMBL" id="JAARRL010000006">
    <property type="protein sequence ID" value="MBC1500012.1"/>
    <property type="molecule type" value="Genomic_DNA"/>
</dbReference>
<protein>
    <submittedName>
        <fullName evidence="1">Uncharacterized protein</fullName>
    </submittedName>
</protein>
<evidence type="ECO:0000313" key="1">
    <source>
        <dbReference type="EMBL" id="MBC1500012.1"/>
    </source>
</evidence>
<dbReference type="Proteomes" id="UP000564536">
    <property type="component" value="Unassembled WGS sequence"/>
</dbReference>
<sequence>MKNEIKKCEAEMRKIEIELPYLKFASEQAQKPYIAKQKRLEALKEFIPLAKGKLND</sequence>